<organism evidence="8 9">
    <name type="scientific">Marinomonas fungiae</name>
    <dbReference type="NCBI Taxonomy" id="1137284"/>
    <lineage>
        <taxon>Bacteria</taxon>
        <taxon>Pseudomonadati</taxon>
        <taxon>Pseudomonadota</taxon>
        <taxon>Gammaproteobacteria</taxon>
        <taxon>Oceanospirillales</taxon>
        <taxon>Oceanospirillaceae</taxon>
        <taxon>Marinomonas</taxon>
    </lineage>
</organism>
<keyword evidence="3 6" id="KW-0812">Transmembrane</keyword>
<feature type="transmembrane region" description="Helical" evidence="6">
    <location>
        <begin position="187"/>
        <end position="205"/>
    </location>
</feature>
<keyword evidence="9" id="KW-1185">Reference proteome</keyword>
<keyword evidence="5 6" id="KW-0472">Membrane</keyword>
<feature type="domain" description="VTT" evidence="7">
    <location>
        <begin position="62"/>
        <end position="177"/>
    </location>
</feature>
<gene>
    <name evidence="8" type="ORF">Ga0061065_10423</name>
</gene>
<dbReference type="RefSeq" id="WP_055462559.1">
    <property type="nucleotide sequence ID" value="NZ_CYHG01000004.1"/>
</dbReference>
<dbReference type="GO" id="GO:0005886">
    <property type="term" value="C:plasma membrane"/>
    <property type="evidence" value="ECO:0007669"/>
    <property type="project" value="UniProtKB-SubCell"/>
</dbReference>
<reference evidence="9" key="1">
    <citation type="submission" date="2015-08" db="EMBL/GenBank/DDBJ databases">
        <authorList>
            <person name="Varghese N."/>
        </authorList>
    </citation>
    <scope>NUCLEOTIDE SEQUENCE [LARGE SCALE GENOMIC DNA]</scope>
    <source>
        <strain evidence="9">JCM 18476</strain>
    </source>
</reference>
<name>A0A0K6IJY0_9GAMM</name>
<sequence>MKIIKIVLLLALAVLAYSQSNNEIWQHIADKDWIATYVSTHGIQGQLLLLACAVLFTAVGAPRQLIAFTFGFTFGGLNGTLYALLCTLLSAVLVYVLAHFILKQTLLRYFSQRYQRFRDFVAVQPFSKVLLARIFPVGSNVITNLLSGMAGVPMMAFITASALGYLPQTLIFALAGSGVGSANEWQLIVSIILGIFSLVLTRHLYRQYKKQHAGVIAIGE</sequence>
<dbReference type="AlphaFoldDB" id="A0A0K6IJY0"/>
<evidence type="ECO:0000256" key="5">
    <source>
        <dbReference type="ARBA" id="ARBA00023136"/>
    </source>
</evidence>
<evidence type="ECO:0000259" key="7">
    <source>
        <dbReference type="Pfam" id="PF09335"/>
    </source>
</evidence>
<dbReference type="Pfam" id="PF09335">
    <property type="entry name" value="VTT_dom"/>
    <property type="match status" value="1"/>
</dbReference>
<dbReference type="PANTHER" id="PTHR12677:SF59">
    <property type="entry name" value="GOLGI APPARATUS MEMBRANE PROTEIN TVP38-RELATED"/>
    <property type="match status" value="1"/>
</dbReference>
<feature type="transmembrane region" description="Helical" evidence="6">
    <location>
        <begin position="81"/>
        <end position="102"/>
    </location>
</feature>
<evidence type="ECO:0000256" key="1">
    <source>
        <dbReference type="ARBA" id="ARBA00004651"/>
    </source>
</evidence>
<evidence type="ECO:0000313" key="8">
    <source>
        <dbReference type="EMBL" id="CUB03592.1"/>
    </source>
</evidence>
<evidence type="ECO:0000256" key="2">
    <source>
        <dbReference type="ARBA" id="ARBA00022475"/>
    </source>
</evidence>
<comment type="subcellular location">
    <subcellularLocation>
        <location evidence="1 6">Cell membrane</location>
        <topology evidence="1 6">Multi-pass membrane protein</topology>
    </subcellularLocation>
</comment>
<comment type="similarity">
    <text evidence="6">Belongs to the TVP38/TMEM64 family.</text>
</comment>
<keyword evidence="2 6" id="KW-1003">Cell membrane</keyword>
<dbReference type="Proteomes" id="UP000182769">
    <property type="component" value="Unassembled WGS sequence"/>
</dbReference>
<feature type="transmembrane region" description="Helical" evidence="6">
    <location>
        <begin position="42"/>
        <end position="61"/>
    </location>
</feature>
<proteinExistence type="inferred from homology"/>
<dbReference type="InterPro" id="IPR032816">
    <property type="entry name" value="VTT_dom"/>
</dbReference>
<dbReference type="PANTHER" id="PTHR12677">
    <property type="entry name" value="GOLGI APPARATUS MEMBRANE PROTEIN TVP38-RELATED"/>
    <property type="match status" value="1"/>
</dbReference>
<accession>A0A0K6IJY0</accession>
<protein>
    <recommendedName>
        <fullName evidence="6">TVP38/TMEM64 family membrane protein</fullName>
    </recommendedName>
</protein>
<dbReference type="InterPro" id="IPR015414">
    <property type="entry name" value="TMEM64"/>
</dbReference>
<dbReference type="STRING" id="1137284.GCA_001418205_01443"/>
<keyword evidence="4 6" id="KW-1133">Transmembrane helix</keyword>
<comment type="caution">
    <text evidence="6">Lacks conserved residue(s) required for the propagation of feature annotation.</text>
</comment>
<dbReference type="EMBL" id="CYHG01000004">
    <property type="protein sequence ID" value="CUB03592.1"/>
    <property type="molecule type" value="Genomic_DNA"/>
</dbReference>
<evidence type="ECO:0000256" key="6">
    <source>
        <dbReference type="RuleBase" id="RU366058"/>
    </source>
</evidence>
<dbReference type="OrthoDB" id="7348996at2"/>
<evidence type="ECO:0000313" key="9">
    <source>
        <dbReference type="Proteomes" id="UP000182769"/>
    </source>
</evidence>
<evidence type="ECO:0000256" key="3">
    <source>
        <dbReference type="ARBA" id="ARBA00022692"/>
    </source>
</evidence>
<evidence type="ECO:0000256" key="4">
    <source>
        <dbReference type="ARBA" id="ARBA00022989"/>
    </source>
</evidence>